<reference evidence="1" key="1">
    <citation type="submission" date="2019-02" db="EMBL/GenBank/DDBJ databases">
        <authorList>
            <person name="Gruber-Vodicka R. H."/>
            <person name="Seah K. B. B."/>
        </authorList>
    </citation>
    <scope>NUCLEOTIDE SEQUENCE</scope>
    <source>
        <strain evidence="1">BECK_DK47</strain>
    </source>
</reference>
<dbReference type="EMBL" id="CAADEX010000035">
    <property type="protein sequence ID" value="VFJ52027.1"/>
    <property type="molecule type" value="Genomic_DNA"/>
</dbReference>
<dbReference type="AlphaFoldDB" id="A0A450SGB6"/>
<organism evidence="1">
    <name type="scientific">Candidatus Kentrum sp. DK</name>
    <dbReference type="NCBI Taxonomy" id="2126562"/>
    <lineage>
        <taxon>Bacteria</taxon>
        <taxon>Pseudomonadati</taxon>
        <taxon>Pseudomonadota</taxon>
        <taxon>Gammaproteobacteria</taxon>
        <taxon>Candidatus Kentrum</taxon>
    </lineage>
</organism>
<name>A0A450SGB6_9GAMM</name>
<accession>A0A450SGB6</accession>
<protein>
    <submittedName>
        <fullName evidence="1">Uncharacterized protein</fullName>
    </submittedName>
</protein>
<sequence length="146" mass="16219">MNNRIAILMSLVSFSKPLNELDRDLSELDWDYDGEPLTIRSDYIVEVLQRCISGEINTDEIEGWANLIECREDLEFENEAGIFLENTIYRLANPVLEGEITPGVCEQLLIALLEKCSLAASRPDWGGPEATPTISSGATAEFRPAA</sequence>
<proteinExistence type="predicted"/>
<gene>
    <name evidence="1" type="ORF">BECKDK2373B_GA0170837_103527</name>
</gene>
<evidence type="ECO:0000313" key="1">
    <source>
        <dbReference type="EMBL" id="VFJ52027.1"/>
    </source>
</evidence>